<evidence type="ECO:0000256" key="1">
    <source>
        <dbReference type="ARBA" id="ARBA00009766"/>
    </source>
</evidence>
<evidence type="ECO:0000313" key="5">
    <source>
        <dbReference type="EMBL" id="MBO0948593.1"/>
    </source>
</evidence>
<keyword evidence="6" id="KW-1185">Reference proteome</keyword>
<dbReference type="Proteomes" id="UP000664628">
    <property type="component" value="Unassembled WGS sequence"/>
</dbReference>
<name>A0ABS3JF16_9BACT</name>
<dbReference type="Pfam" id="PF07012">
    <property type="entry name" value="Curlin_rpt"/>
    <property type="match status" value="1"/>
</dbReference>
<dbReference type="RefSeq" id="WP_207328552.1">
    <property type="nucleotide sequence ID" value="NZ_JAFMYW010000002.1"/>
</dbReference>
<evidence type="ECO:0000256" key="4">
    <source>
        <dbReference type="SAM" id="SignalP"/>
    </source>
</evidence>
<comment type="caution">
    <text evidence="5">The sequence shown here is derived from an EMBL/GenBank/DDBJ whole genome shotgun (WGS) entry which is preliminary data.</text>
</comment>
<evidence type="ECO:0000256" key="3">
    <source>
        <dbReference type="SAM" id="MobiDB-lite"/>
    </source>
</evidence>
<proteinExistence type="inferred from homology"/>
<protein>
    <recommendedName>
        <fullName evidence="7">Curlin associated repeat-containing protein</fullName>
    </recommendedName>
</protein>
<comment type="similarity">
    <text evidence="1">Belongs to the CsgA/CsgB family.</text>
</comment>
<accession>A0ABS3JF16</accession>
<evidence type="ECO:0000256" key="2">
    <source>
        <dbReference type="ARBA" id="ARBA00022729"/>
    </source>
</evidence>
<organism evidence="5 6">
    <name type="scientific">Fibrella forsythiae</name>
    <dbReference type="NCBI Taxonomy" id="2817061"/>
    <lineage>
        <taxon>Bacteria</taxon>
        <taxon>Pseudomonadati</taxon>
        <taxon>Bacteroidota</taxon>
        <taxon>Cytophagia</taxon>
        <taxon>Cytophagales</taxon>
        <taxon>Spirosomataceae</taxon>
        <taxon>Fibrella</taxon>
    </lineage>
</organism>
<dbReference type="InterPro" id="IPR009742">
    <property type="entry name" value="Curlin_rpt"/>
</dbReference>
<sequence length="678" mass="67836">MKKIILTGTALMAFAAAGLAQSNNATLNQNGTGQTGRQQQTGTYLNANIQQVQGSGAASNTGNFAGTTQNTSGQGGTAVTTANINQLTGSNQNWAGVNQSMGRGSTATINQSTKSGGSGAGGNVAAGTSQASVEALGGNYGTVNQTGNTHTAVVNQNGNGTNASTGNFADVLQDGTSQNATTNQNAGTLGTSANNEATTRQYGLNNVTTTNQNDNSAGNRAFVNQYGADGADAGTTVTANTAVINQSGLGAVSSTNNTATINQGLSSNGDEGNGAVTTQRGNHNEVTVDQIGDNNSAGVTATPIIQVGNDNITHVRQTGDRNQADEIEAYGNNNLTNVDQVGNRNQAFSRMTPTNGVGNNNNNVKIEQTGNLNRGVFELRATNTAGQPASPNFVIDQDGANNYARMQVRGVAGTEAGAPGENNKVTIAQTTPLAAVATAGQIFNGEIDGSGNVVNVQQTGTSAAANMANTIGSESSPTTVGSRGLVVKGYQNTVDLTQNGTVNSINMSIDNSATGAGATGNQVTIAQTGRSNEVGLGSGPTAVGSGVAGNQRGLVVTGDANKVVISQNGGDAVRATQDGNDDLKVTQQGGNTSAAAQSNRVLINQGGGTGKQVADITQTGEGNFVFGTGGVNTFATQSGAGINTATVNQTVVGSGGVNNAFLNQNGIGNTLTITQMKP</sequence>
<evidence type="ECO:0008006" key="7">
    <source>
        <dbReference type="Google" id="ProtNLM"/>
    </source>
</evidence>
<feature type="chain" id="PRO_5046228150" description="Curlin associated repeat-containing protein" evidence="4">
    <location>
        <begin position="26"/>
        <end position="678"/>
    </location>
</feature>
<gene>
    <name evidence="5" type="ORF">J2I46_08385</name>
</gene>
<reference evidence="5 6" key="1">
    <citation type="submission" date="2021-03" db="EMBL/GenBank/DDBJ databases">
        <title>Fibrella sp. HMF5405 genome sequencing and assembly.</title>
        <authorList>
            <person name="Kang H."/>
            <person name="Kim H."/>
            <person name="Bae S."/>
            <person name="Joh K."/>
        </authorList>
    </citation>
    <scope>NUCLEOTIDE SEQUENCE [LARGE SCALE GENOMIC DNA]</scope>
    <source>
        <strain evidence="5 6">HMF5405</strain>
    </source>
</reference>
<feature type="compositionally biased region" description="Polar residues" evidence="3">
    <location>
        <begin position="55"/>
        <end position="65"/>
    </location>
</feature>
<feature type="compositionally biased region" description="Polar residues" evidence="3">
    <location>
        <begin position="90"/>
        <end position="114"/>
    </location>
</feature>
<keyword evidence="2 4" id="KW-0732">Signal</keyword>
<feature type="region of interest" description="Disordered" evidence="3">
    <location>
        <begin position="55"/>
        <end position="76"/>
    </location>
</feature>
<dbReference type="EMBL" id="JAFMYW010000002">
    <property type="protein sequence ID" value="MBO0948593.1"/>
    <property type="molecule type" value="Genomic_DNA"/>
</dbReference>
<feature type="signal peptide" evidence="4">
    <location>
        <begin position="1"/>
        <end position="25"/>
    </location>
</feature>
<evidence type="ECO:0000313" key="6">
    <source>
        <dbReference type="Proteomes" id="UP000664628"/>
    </source>
</evidence>
<feature type="region of interest" description="Disordered" evidence="3">
    <location>
        <begin position="90"/>
        <end position="125"/>
    </location>
</feature>